<dbReference type="AlphaFoldDB" id="A0A921F1Q3"/>
<protein>
    <submittedName>
        <fullName evidence="1">Uncharacterized protein</fullName>
    </submittedName>
</protein>
<name>A0A921F1Q3_9LACO</name>
<organism evidence="1 2">
    <name type="scientific">Levilactobacillus hammesii</name>
    <dbReference type="NCBI Taxonomy" id="267633"/>
    <lineage>
        <taxon>Bacteria</taxon>
        <taxon>Bacillati</taxon>
        <taxon>Bacillota</taxon>
        <taxon>Bacilli</taxon>
        <taxon>Lactobacillales</taxon>
        <taxon>Lactobacillaceae</taxon>
        <taxon>Levilactobacillus</taxon>
    </lineage>
</organism>
<feature type="non-terminal residue" evidence="1">
    <location>
        <position position="1"/>
    </location>
</feature>
<sequence>MCGNWINQRFPHAKMKTKVKDTKFLAYSMKQIAEKYGFELFSVDLVAAFNESPYRQCHPKSIIFFTKNTDQQLIAFLSFWHGAWHPLDNPQKYKVYFNTTRPDFTKSLAVKFADELNYLTDKSASPLKPQDFIAAEDWQQMQDY</sequence>
<evidence type="ECO:0000313" key="2">
    <source>
        <dbReference type="Proteomes" id="UP000721920"/>
    </source>
</evidence>
<gene>
    <name evidence="1" type="ORF">K8U88_02810</name>
</gene>
<dbReference type="Proteomes" id="UP000721920">
    <property type="component" value="Unassembled WGS sequence"/>
</dbReference>
<dbReference type="EMBL" id="DYXN01000038">
    <property type="protein sequence ID" value="HJE86495.1"/>
    <property type="molecule type" value="Genomic_DNA"/>
</dbReference>
<evidence type="ECO:0000313" key="1">
    <source>
        <dbReference type="EMBL" id="HJE86495.1"/>
    </source>
</evidence>
<reference evidence="1" key="2">
    <citation type="submission" date="2021-09" db="EMBL/GenBank/DDBJ databases">
        <authorList>
            <person name="Gilroy R."/>
        </authorList>
    </citation>
    <scope>NUCLEOTIDE SEQUENCE</scope>
    <source>
        <strain evidence="1">CHK173-2145</strain>
    </source>
</reference>
<reference evidence="1" key="1">
    <citation type="journal article" date="2021" name="PeerJ">
        <title>Extensive microbial diversity within the chicken gut microbiome revealed by metagenomics and culture.</title>
        <authorList>
            <person name="Gilroy R."/>
            <person name="Ravi A."/>
            <person name="Getino M."/>
            <person name="Pursley I."/>
            <person name="Horton D.L."/>
            <person name="Alikhan N.F."/>
            <person name="Baker D."/>
            <person name="Gharbi K."/>
            <person name="Hall N."/>
            <person name="Watson M."/>
            <person name="Adriaenssens E.M."/>
            <person name="Foster-Nyarko E."/>
            <person name="Jarju S."/>
            <person name="Secka A."/>
            <person name="Antonio M."/>
            <person name="Oren A."/>
            <person name="Chaudhuri R.R."/>
            <person name="La Ragione R."/>
            <person name="Hildebrand F."/>
            <person name="Pallen M.J."/>
        </authorList>
    </citation>
    <scope>NUCLEOTIDE SEQUENCE</scope>
    <source>
        <strain evidence="1">CHK173-2145</strain>
    </source>
</reference>
<proteinExistence type="predicted"/>
<comment type="caution">
    <text evidence="1">The sequence shown here is derived from an EMBL/GenBank/DDBJ whole genome shotgun (WGS) entry which is preliminary data.</text>
</comment>
<accession>A0A921F1Q3</accession>